<reference evidence="10" key="2">
    <citation type="submission" date="2007-01" db="EMBL/GenBank/DDBJ databases">
        <authorList>
            <person name="Chisholm S."/>
            <person name="Huang K."/>
            <person name="Martiny A."/>
            <person name="Kettler G."/>
            <person name="Zucker J."/>
            <person name="Coleman M."/>
            <person name="Keller K."/>
            <person name="Arkin A."/>
            <person name="Coe A."/>
            <person name="Rodrigue S."/>
            <person name="Church G."/>
            <person name="Ferriera S."/>
            <person name="Johnson J."/>
            <person name="Kravitz S."/>
            <person name="Beeson K."/>
            <person name="Sutton G."/>
            <person name="Rogers Y.-H."/>
            <person name="Friedman R."/>
            <person name="Frazier M."/>
            <person name="Venter J.C."/>
        </authorList>
    </citation>
    <scope>NUCLEOTIDE SEQUENCE</scope>
    <source>
        <strain evidence="10">MIT 9303</strain>
    </source>
</reference>
<name>A2CC75_PROM3</name>
<dbReference type="AlphaFoldDB" id="A2CC75"/>
<dbReference type="Gene3D" id="3.30.420.180">
    <property type="entry name" value="CobE/GbiG C-terminal domain"/>
    <property type="match status" value="1"/>
</dbReference>
<dbReference type="GO" id="GO:0030789">
    <property type="term" value="F:precorrin-3B C17-methyltransferase activity"/>
    <property type="evidence" value="ECO:0007669"/>
    <property type="project" value="UniProtKB-EC"/>
</dbReference>
<dbReference type="InterPro" id="IPR002750">
    <property type="entry name" value="CobE/GbiG_C"/>
</dbReference>
<dbReference type="HOGENOM" id="CLU_009721_2_1_3"/>
<dbReference type="GO" id="GO:0009236">
    <property type="term" value="P:cobalamin biosynthetic process"/>
    <property type="evidence" value="ECO:0007669"/>
    <property type="project" value="UniProtKB-UniPathway"/>
</dbReference>
<dbReference type="NCBIfam" id="TIGR01466">
    <property type="entry name" value="cobJ_cbiH"/>
    <property type="match status" value="1"/>
</dbReference>
<evidence type="ECO:0000256" key="1">
    <source>
        <dbReference type="ARBA" id="ARBA00004953"/>
    </source>
</evidence>
<accession>A2CC75</accession>
<dbReference type="UniPathway" id="UPA00148"/>
<keyword evidence="4 10" id="KW-0808">Transferase</keyword>
<dbReference type="Gene3D" id="3.40.50.11220">
    <property type="match status" value="1"/>
</dbReference>
<gene>
    <name evidence="10" type="primary">cobJ</name>
    <name evidence="10" type="ordered locus">P9303_23501</name>
</gene>
<feature type="transmembrane region" description="Helical" evidence="6">
    <location>
        <begin position="48"/>
        <end position="67"/>
    </location>
</feature>
<dbReference type="InterPro" id="IPR051810">
    <property type="entry name" value="Precorrin_MeTrfase"/>
</dbReference>
<dbReference type="InterPro" id="IPR014776">
    <property type="entry name" value="4pyrrole_Mease_sub2"/>
</dbReference>
<dbReference type="CDD" id="cd11646">
    <property type="entry name" value="Precorrin_3B_C17_MT"/>
    <property type="match status" value="1"/>
</dbReference>
<dbReference type="Proteomes" id="UP000002274">
    <property type="component" value="Chromosome"/>
</dbReference>
<dbReference type="Pfam" id="PF11760">
    <property type="entry name" value="CbiG_N"/>
    <property type="match status" value="1"/>
</dbReference>
<proteinExistence type="predicted"/>
<dbReference type="SUPFAM" id="SSF159672">
    <property type="entry name" value="CbiG N-terminal domain-like"/>
    <property type="match status" value="1"/>
</dbReference>
<keyword evidence="2" id="KW-0169">Cobalamin biosynthesis</keyword>
<dbReference type="InterPro" id="IPR000878">
    <property type="entry name" value="4pyrrol_Mease"/>
</dbReference>
<comment type="pathway">
    <text evidence="1">Cofactor biosynthesis; adenosylcobalamin biosynthesis.</text>
</comment>
<dbReference type="Gene3D" id="3.30.950.10">
    <property type="entry name" value="Methyltransferase, Cobalt-precorrin-4 Transmethylase, Domain 2"/>
    <property type="match status" value="1"/>
</dbReference>
<feature type="domain" description="Tetrapyrrole methylase" evidence="7">
    <location>
        <begin position="348"/>
        <end position="556"/>
    </location>
</feature>
<protein>
    <submittedName>
        <fullName evidence="10">Bifunctional cbiH protein and precorrin-3B C17-methyltransferase</fullName>
        <ecNumber evidence="10">2.1.1.131</ecNumber>
    </submittedName>
</protein>
<keyword evidence="6" id="KW-1133">Transmembrane helix</keyword>
<dbReference type="InterPro" id="IPR036518">
    <property type="entry name" value="CobE/GbiG_C_sf"/>
</dbReference>
<dbReference type="STRING" id="59922.P9303_23501"/>
<dbReference type="InterPro" id="IPR035996">
    <property type="entry name" value="4pyrrol_Methylase_sf"/>
</dbReference>
<dbReference type="EC" id="2.1.1.131" evidence="10"/>
<dbReference type="Gene3D" id="3.40.1010.10">
    <property type="entry name" value="Cobalt-precorrin-4 Transmethylase, Domain 1"/>
    <property type="match status" value="1"/>
</dbReference>
<dbReference type="SUPFAM" id="SSF53790">
    <property type="entry name" value="Tetrapyrrole methylase"/>
    <property type="match status" value="1"/>
</dbReference>
<evidence type="ECO:0000313" key="10">
    <source>
        <dbReference type="EMBL" id="ABM79085.1"/>
    </source>
</evidence>
<keyword evidence="3 10" id="KW-0489">Methyltransferase</keyword>
<dbReference type="Pfam" id="PF01890">
    <property type="entry name" value="CbiG_C"/>
    <property type="match status" value="1"/>
</dbReference>
<dbReference type="InterPro" id="IPR038029">
    <property type="entry name" value="GbiG_N_sf"/>
</dbReference>
<dbReference type="PANTHER" id="PTHR47036:SF1">
    <property type="entry name" value="COBALT-FACTOR III C(17)-METHYLTRANSFERASE-RELATED"/>
    <property type="match status" value="1"/>
</dbReference>
<dbReference type="EMBL" id="CP000554">
    <property type="protein sequence ID" value="ABM79085.1"/>
    <property type="molecule type" value="Genomic_DNA"/>
</dbReference>
<evidence type="ECO:0000256" key="2">
    <source>
        <dbReference type="ARBA" id="ARBA00022573"/>
    </source>
</evidence>
<feature type="domain" description="CobE/GbiG C-terminal" evidence="8">
    <location>
        <begin position="210"/>
        <end position="334"/>
    </location>
</feature>
<dbReference type="GO" id="GO:0032259">
    <property type="term" value="P:methylation"/>
    <property type="evidence" value="ECO:0007669"/>
    <property type="project" value="UniProtKB-KW"/>
</dbReference>
<sequence length="594" mass="63465">MQRLERRRQVDQLALTPRAANTLDKTPQSLVVGPASEVLSRNWQPNGVLLIVGAIGAVTRLIAPLLIGKDKDPAVIVLDAHGKHVVPLLGGHQAGAEQLAMELAAELGGHAVLTGDANSQNRLALDSFGEGWGWRRSGSRDNWNQLMLTQAQGGKLLLLQCSGATFWQTTAAAQEVFDANANANGDRARPAQLNIGPQSSMSCSWHPASLWIGIGCERDTSLSLLERAVAAALAEAGLAQEAVAGLASIDRKANETALLALAQAKDWPVRFFNADALAEVEVPTPSAAVAKAMGTYSVAEAAALLAASDKGTLLQPKQIHHAQNAEHGAATIAISEANQPFAPQRGELHLIGSGPGDLAFLTHDARAALARSAIWVGYGLYLDLLEPLRRPDQARLDGQLTRERDRCLKALELAEQGARVALISSGDSGIYGMAGLALELWLTKTPSDRPDFQVHPGLSALQLAAAKVGAPLMHDFCSVSLSDRLTPWSKIETRLKSAASGDFVVALYNPRSQERDWQLTRALELLLEHRAPSTPVVVARQLGRAQEDIQLHTLQTMPVKEVDMLTIVLIGNSSSRLQDNHVVTPRGYPGAELA</sequence>
<evidence type="ECO:0000256" key="3">
    <source>
        <dbReference type="ARBA" id="ARBA00022603"/>
    </source>
</evidence>
<evidence type="ECO:0000259" key="9">
    <source>
        <dbReference type="Pfam" id="PF11760"/>
    </source>
</evidence>
<evidence type="ECO:0000256" key="5">
    <source>
        <dbReference type="ARBA" id="ARBA00022691"/>
    </source>
</evidence>
<evidence type="ECO:0000256" key="4">
    <source>
        <dbReference type="ARBA" id="ARBA00022679"/>
    </source>
</evidence>
<keyword evidence="6" id="KW-0812">Transmembrane</keyword>
<feature type="domain" description="Cobalamin synthesis G N-terminal" evidence="9">
    <location>
        <begin position="38"/>
        <end position="115"/>
    </location>
</feature>
<dbReference type="InterPro" id="IPR006363">
    <property type="entry name" value="Cbl_synth_CobJ/CibH_dom"/>
</dbReference>
<dbReference type="PANTHER" id="PTHR47036">
    <property type="entry name" value="COBALT-FACTOR III C(17)-METHYLTRANSFERASE-RELATED"/>
    <property type="match status" value="1"/>
</dbReference>
<evidence type="ECO:0000259" key="8">
    <source>
        <dbReference type="Pfam" id="PF01890"/>
    </source>
</evidence>
<dbReference type="SUPFAM" id="SSF159664">
    <property type="entry name" value="CobE/GbiG C-terminal domain-like"/>
    <property type="match status" value="1"/>
</dbReference>
<dbReference type="InterPro" id="IPR014777">
    <property type="entry name" value="4pyrrole_Mease_sub1"/>
</dbReference>
<keyword evidence="5" id="KW-0949">S-adenosyl-L-methionine</keyword>
<keyword evidence="6" id="KW-0472">Membrane</keyword>
<dbReference type="BioCyc" id="PMAR59922:G1G80-2067-MONOMER"/>
<organism evidence="10">
    <name type="scientific">Prochlorococcus marinus (strain MIT 9303)</name>
    <dbReference type="NCBI Taxonomy" id="59922"/>
    <lineage>
        <taxon>Bacteria</taxon>
        <taxon>Bacillati</taxon>
        <taxon>Cyanobacteriota</taxon>
        <taxon>Cyanophyceae</taxon>
        <taxon>Synechococcales</taxon>
        <taxon>Prochlorococcaceae</taxon>
        <taxon>Prochlorococcus</taxon>
    </lineage>
</organism>
<dbReference type="InterPro" id="IPR021744">
    <property type="entry name" value="CbiG_N"/>
</dbReference>
<dbReference type="Pfam" id="PF00590">
    <property type="entry name" value="TP_methylase"/>
    <property type="match status" value="1"/>
</dbReference>
<dbReference type="RefSeq" id="WP_011826948.1">
    <property type="nucleotide sequence ID" value="NC_008820.1"/>
</dbReference>
<evidence type="ECO:0000256" key="6">
    <source>
        <dbReference type="SAM" id="Phobius"/>
    </source>
</evidence>
<dbReference type="KEGG" id="pmf:P9303_23501"/>
<reference evidence="10" key="1">
    <citation type="journal article" date="2007" name="PLoS Genet.">
        <title>Patterns and implications of gene gain and loss in the evolution of Prochlorococcus.</title>
        <authorList>
            <person name="Kettler G.C."/>
            <person name="Martiny A.C."/>
            <person name="Huang K."/>
            <person name="Zucker J."/>
            <person name="Coleman M.L."/>
            <person name="Rodrigue S."/>
            <person name="Chen F."/>
            <person name="Lapidus A."/>
            <person name="Ferriera S."/>
            <person name="Johnson J."/>
            <person name="Steglich C."/>
            <person name="Church G.M."/>
            <person name="Richardson P."/>
            <person name="Chisholm S.W."/>
        </authorList>
    </citation>
    <scope>NUCLEOTIDE SEQUENCE [LARGE SCALE GENOMIC DNA]</scope>
    <source>
        <strain evidence="10">MIT 9303</strain>
    </source>
</reference>
<evidence type="ECO:0000259" key="7">
    <source>
        <dbReference type="Pfam" id="PF00590"/>
    </source>
</evidence>